<dbReference type="EMBL" id="QJKB01000010">
    <property type="protein sequence ID" value="PXX39708.1"/>
    <property type="molecule type" value="Genomic_DNA"/>
</dbReference>
<protein>
    <submittedName>
        <fullName evidence="2">Uncharacterized protein</fullName>
    </submittedName>
</protein>
<feature type="transmembrane region" description="Helical" evidence="1">
    <location>
        <begin position="49"/>
        <end position="69"/>
    </location>
</feature>
<feature type="transmembrane region" description="Helical" evidence="1">
    <location>
        <begin position="12"/>
        <end position="29"/>
    </location>
</feature>
<evidence type="ECO:0000256" key="1">
    <source>
        <dbReference type="SAM" id="Phobius"/>
    </source>
</evidence>
<reference evidence="2 3" key="1">
    <citation type="submission" date="2018-05" db="EMBL/GenBank/DDBJ databases">
        <title>Genomic Encyclopedia of Type Strains, Phase IV (KMG-IV): sequencing the most valuable type-strain genomes for metagenomic binning, comparative biology and taxonomic classification.</title>
        <authorList>
            <person name="Goeker M."/>
        </authorList>
    </citation>
    <scope>NUCLEOTIDE SEQUENCE [LARGE SCALE GENOMIC DNA]</scope>
    <source>
        <strain evidence="2 3">DSM 19792</strain>
    </source>
</reference>
<proteinExistence type="predicted"/>
<organism evidence="2 3">
    <name type="scientific">Undibacterium pigrum</name>
    <dbReference type="NCBI Taxonomy" id="401470"/>
    <lineage>
        <taxon>Bacteria</taxon>
        <taxon>Pseudomonadati</taxon>
        <taxon>Pseudomonadota</taxon>
        <taxon>Betaproteobacteria</taxon>
        <taxon>Burkholderiales</taxon>
        <taxon>Oxalobacteraceae</taxon>
        <taxon>Undibacterium</taxon>
    </lineage>
</organism>
<feature type="transmembrane region" description="Helical" evidence="1">
    <location>
        <begin position="107"/>
        <end position="127"/>
    </location>
</feature>
<feature type="transmembrane region" description="Helical" evidence="1">
    <location>
        <begin position="81"/>
        <end position="101"/>
    </location>
</feature>
<keyword evidence="3" id="KW-1185">Reference proteome</keyword>
<gene>
    <name evidence="2" type="ORF">DFR42_11073</name>
</gene>
<accession>A0A318J722</accession>
<sequence length="142" mass="16084">MFEQVYRHTTKIIAAIYLVMAALLLWAGTQPDGYLINVRHIIEPQPYPVSPVLIALLMLVVPYAMFAWALRSHSWTRVWKLLLCFIADVTLIVLTGITMMHAPPYHAYFLLAVLLLTLLVLLTLLLFTSLGSYNKWVGNTGI</sequence>
<dbReference type="OrthoDB" id="10003114at2"/>
<evidence type="ECO:0000313" key="3">
    <source>
        <dbReference type="Proteomes" id="UP000247792"/>
    </source>
</evidence>
<dbReference type="AlphaFoldDB" id="A0A318J722"/>
<comment type="caution">
    <text evidence="2">The sequence shown here is derived from an EMBL/GenBank/DDBJ whole genome shotgun (WGS) entry which is preliminary data.</text>
</comment>
<keyword evidence="1" id="KW-1133">Transmembrane helix</keyword>
<name>A0A318J722_9BURK</name>
<dbReference type="RefSeq" id="WP_110257365.1">
    <property type="nucleotide sequence ID" value="NZ_QJKB01000010.1"/>
</dbReference>
<keyword evidence="1" id="KW-0472">Membrane</keyword>
<evidence type="ECO:0000313" key="2">
    <source>
        <dbReference type="EMBL" id="PXX39708.1"/>
    </source>
</evidence>
<keyword evidence="1" id="KW-0812">Transmembrane</keyword>
<dbReference type="Proteomes" id="UP000247792">
    <property type="component" value="Unassembled WGS sequence"/>
</dbReference>